<proteinExistence type="predicted"/>
<organism evidence="2 3">
    <name type="scientific">Actinokineospora alba</name>
    <dbReference type="NCBI Taxonomy" id="504798"/>
    <lineage>
        <taxon>Bacteria</taxon>
        <taxon>Bacillati</taxon>
        <taxon>Actinomycetota</taxon>
        <taxon>Actinomycetes</taxon>
        <taxon>Pseudonocardiales</taxon>
        <taxon>Pseudonocardiaceae</taxon>
        <taxon>Actinokineospora</taxon>
    </lineage>
</organism>
<name>A0A1H0KCZ1_9PSEU</name>
<evidence type="ECO:0008006" key="4">
    <source>
        <dbReference type="Google" id="ProtNLM"/>
    </source>
</evidence>
<evidence type="ECO:0000313" key="2">
    <source>
        <dbReference type="EMBL" id="SDO53622.1"/>
    </source>
</evidence>
<dbReference type="STRING" id="504798.SAMN05421871_102620"/>
<gene>
    <name evidence="2" type="ORF">SAMN05192558_103429</name>
</gene>
<evidence type="ECO:0000313" key="3">
    <source>
        <dbReference type="Proteomes" id="UP000199651"/>
    </source>
</evidence>
<evidence type="ECO:0000256" key="1">
    <source>
        <dbReference type="SAM" id="SignalP"/>
    </source>
</evidence>
<dbReference type="OrthoDB" id="3695963at2"/>
<feature type="chain" id="PRO_5039170484" description="Polyketide cyclase / dehydrase and lipid transport" evidence="1">
    <location>
        <begin position="23"/>
        <end position="174"/>
    </location>
</feature>
<protein>
    <recommendedName>
        <fullName evidence="4">Polyketide cyclase / dehydrase and lipid transport</fullName>
    </recommendedName>
</protein>
<accession>A0A1H0KCZ1</accession>
<sequence>MITRRIVSIVALVVALFAGVSAAPASAEQADPTDLSYHYRYDLWVETAYNPEHLTSTVASRLTAYFPFDSNCTYLPQVGQRCELYSVPGFPLFGTTNPVMVVDRTPTSWTFRSMPGHTEGADRYITFRFQYGRYGYELDVEAWGPWTLSASLTVSGGAARAVWQRFADNVSRFL</sequence>
<keyword evidence="3" id="KW-1185">Reference proteome</keyword>
<feature type="signal peptide" evidence="1">
    <location>
        <begin position="1"/>
        <end position="22"/>
    </location>
</feature>
<keyword evidence="1" id="KW-0732">Signal</keyword>
<dbReference type="EMBL" id="FNJB01000003">
    <property type="protein sequence ID" value="SDO53622.1"/>
    <property type="molecule type" value="Genomic_DNA"/>
</dbReference>
<dbReference type="Proteomes" id="UP000199651">
    <property type="component" value="Unassembled WGS sequence"/>
</dbReference>
<dbReference type="AlphaFoldDB" id="A0A1H0KCZ1"/>
<dbReference type="RefSeq" id="WP_133794544.1">
    <property type="nucleotide sequence ID" value="NZ_FNDV01000002.1"/>
</dbReference>
<reference evidence="3" key="1">
    <citation type="submission" date="2016-10" db="EMBL/GenBank/DDBJ databases">
        <authorList>
            <person name="Varghese N."/>
            <person name="Submissions S."/>
        </authorList>
    </citation>
    <scope>NUCLEOTIDE SEQUENCE [LARGE SCALE GENOMIC DNA]</scope>
    <source>
        <strain evidence="3">IBRC-M 10655</strain>
    </source>
</reference>